<comment type="similarity">
    <text evidence="2">Belongs to the major facilitator superfamily. TCR/Tet family.</text>
</comment>
<evidence type="ECO:0000259" key="8">
    <source>
        <dbReference type="PROSITE" id="PS50850"/>
    </source>
</evidence>
<evidence type="ECO:0000313" key="9">
    <source>
        <dbReference type="EMBL" id="ORY57266.1"/>
    </source>
</evidence>
<keyword evidence="6 7" id="KW-0472">Membrane</keyword>
<evidence type="ECO:0000256" key="1">
    <source>
        <dbReference type="ARBA" id="ARBA00004141"/>
    </source>
</evidence>
<keyword evidence="3" id="KW-0813">Transport</keyword>
<dbReference type="InterPro" id="IPR036259">
    <property type="entry name" value="MFS_trans_sf"/>
</dbReference>
<feature type="transmembrane region" description="Helical" evidence="7">
    <location>
        <begin position="236"/>
        <end position="262"/>
    </location>
</feature>
<dbReference type="GO" id="GO:0022857">
    <property type="term" value="F:transmembrane transporter activity"/>
    <property type="evidence" value="ECO:0007669"/>
    <property type="project" value="InterPro"/>
</dbReference>
<feature type="transmembrane region" description="Helical" evidence="7">
    <location>
        <begin position="376"/>
        <end position="396"/>
    </location>
</feature>
<dbReference type="InterPro" id="IPR011701">
    <property type="entry name" value="MFS"/>
</dbReference>
<feature type="transmembrane region" description="Helical" evidence="7">
    <location>
        <begin position="408"/>
        <end position="428"/>
    </location>
</feature>
<keyword evidence="4 7" id="KW-0812">Transmembrane</keyword>
<dbReference type="GO" id="GO:0005886">
    <property type="term" value="C:plasma membrane"/>
    <property type="evidence" value="ECO:0007669"/>
    <property type="project" value="TreeGrafter"/>
</dbReference>
<feature type="transmembrane region" description="Helical" evidence="7">
    <location>
        <begin position="132"/>
        <end position="155"/>
    </location>
</feature>
<dbReference type="EMBL" id="MCFJ01000020">
    <property type="protein sequence ID" value="ORY57266.1"/>
    <property type="molecule type" value="Genomic_DNA"/>
</dbReference>
<dbReference type="PROSITE" id="PS50850">
    <property type="entry name" value="MFS"/>
    <property type="match status" value="1"/>
</dbReference>
<feature type="transmembrane region" description="Helical" evidence="7">
    <location>
        <begin position="167"/>
        <end position="188"/>
    </location>
</feature>
<evidence type="ECO:0000256" key="3">
    <source>
        <dbReference type="ARBA" id="ARBA00022448"/>
    </source>
</evidence>
<evidence type="ECO:0000256" key="4">
    <source>
        <dbReference type="ARBA" id="ARBA00022692"/>
    </source>
</evidence>
<dbReference type="InParanoid" id="A0A1Y2DDR7"/>
<dbReference type="PANTHER" id="PTHR23501">
    <property type="entry name" value="MAJOR FACILITATOR SUPERFAMILY"/>
    <property type="match status" value="1"/>
</dbReference>
<evidence type="ECO:0000313" key="10">
    <source>
        <dbReference type="Proteomes" id="UP000193689"/>
    </source>
</evidence>
<reference evidence="9 10" key="1">
    <citation type="submission" date="2016-07" db="EMBL/GenBank/DDBJ databases">
        <title>Pervasive Adenine N6-methylation of Active Genes in Fungi.</title>
        <authorList>
            <consortium name="DOE Joint Genome Institute"/>
            <person name="Mondo S.J."/>
            <person name="Dannebaum R.O."/>
            <person name="Kuo R.C."/>
            <person name="Labutti K."/>
            <person name="Haridas S."/>
            <person name="Kuo A."/>
            <person name="Salamov A."/>
            <person name="Ahrendt S.R."/>
            <person name="Lipzen A."/>
            <person name="Sullivan W."/>
            <person name="Andreopoulos W.B."/>
            <person name="Clum A."/>
            <person name="Lindquist E."/>
            <person name="Daum C."/>
            <person name="Ramamoorthy G.K."/>
            <person name="Gryganskyi A."/>
            <person name="Culley D."/>
            <person name="Magnuson J.K."/>
            <person name="James T.Y."/>
            <person name="O'Malley M.A."/>
            <person name="Stajich J.E."/>
            <person name="Spatafora J.W."/>
            <person name="Visel A."/>
            <person name="Grigoriev I.V."/>
        </authorList>
    </citation>
    <scope>NUCLEOTIDE SEQUENCE [LARGE SCALE GENOMIC DNA]</scope>
    <source>
        <strain evidence="9 10">CBS 129021</strain>
    </source>
</reference>
<evidence type="ECO:0000256" key="7">
    <source>
        <dbReference type="SAM" id="Phobius"/>
    </source>
</evidence>
<comment type="caution">
    <text evidence="9">The sequence shown here is derived from an EMBL/GenBank/DDBJ whole genome shotgun (WGS) entry which is preliminary data.</text>
</comment>
<feature type="transmembrane region" description="Helical" evidence="7">
    <location>
        <begin position="512"/>
        <end position="533"/>
    </location>
</feature>
<dbReference type="Proteomes" id="UP000193689">
    <property type="component" value="Unassembled WGS sequence"/>
</dbReference>
<feature type="transmembrane region" description="Helical" evidence="7">
    <location>
        <begin position="440"/>
        <end position="460"/>
    </location>
</feature>
<feature type="transmembrane region" description="Helical" evidence="7">
    <location>
        <begin position="308"/>
        <end position="329"/>
    </location>
</feature>
<feature type="transmembrane region" description="Helical" evidence="7">
    <location>
        <begin position="268"/>
        <end position="287"/>
    </location>
</feature>
<evidence type="ECO:0000256" key="5">
    <source>
        <dbReference type="ARBA" id="ARBA00022989"/>
    </source>
</evidence>
<proteinExistence type="inferred from homology"/>
<feature type="transmembrane region" description="Helical" evidence="7">
    <location>
        <begin position="76"/>
        <end position="95"/>
    </location>
</feature>
<keyword evidence="10" id="KW-1185">Reference proteome</keyword>
<dbReference type="Gene3D" id="1.20.1250.20">
    <property type="entry name" value="MFS general substrate transporter like domains"/>
    <property type="match status" value="2"/>
</dbReference>
<feature type="domain" description="Major facilitator superfamily (MFS) profile" evidence="8">
    <location>
        <begin position="42"/>
        <end position="523"/>
    </location>
</feature>
<name>A0A1Y2DDR7_9PEZI</name>
<dbReference type="SUPFAM" id="SSF103473">
    <property type="entry name" value="MFS general substrate transporter"/>
    <property type="match status" value="1"/>
</dbReference>
<gene>
    <name evidence="9" type="ORF">BCR38DRAFT_354830</name>
</gene>
<dbReference type="PANTHER" id="PTHR23501:SF12">
    <property type="entry name" value="MAJOR FACILITATOR SUPERFAMILY (MFS) PROFILE DOMAIN-CONTAINING PROTEIN-RELATED"/>
    <property type="match status" value="1"/>
</dbReference>
<feature type="transmembrane region" description="Helical" evidence="7">
    <location>
        <begin position="194"/>
        <end position="216"/>
    </location>
</feature>
<sequence>MSVISKSPEETASIHGIGADVLRQEEARHPREGMPKWQWQIIILGNGIMSLVNGYDVSNVANVQILIYKAFGHIELLPWISLAYSVVNMATIPLARKLTGICELRTLCLVSCLLVMAGSALSGAAPNVQAVIVGRALLALGGAPMYQIALTYNVVFAYPHELGLAQAVLGAFFAVGLITGPIIGGAFADNEHTTWRWAFYIVLPLTALVSLCIFFYPSYRVPSRKSALTNLKEFDWIGCVLHIGTFILLGLSCIFSGPTWAWNSGSTIAVWVLLGVVFAAYVAQQTLCLFTTPERRIFPVSILRKSRVVVLTFVCSTCNAVCYGVNLYYTPIYFAFTRGYGPLAAAVRLLPFVCVFIVMTFFSGGLLPAVKYYMPFYVVGGILILVGAGVEQTITAHSSEAKVLGLEALIGAGVGLLWQLAAPVSTMVLEPHERLDAMALVNMAALGGTAIALSIAGTIYQNVGYILVESALDGFGYSSHDVRELLAGADSPILRGGHPEVLVLVVDAITKTILRCFYITLAASAICFIAACCMKFEALPFKKPEAPKGSESAEKTPSV</sequence>
<comment type="subcellular location">
    <subcellularLocation>
        <location evidence="1">Membrane</location>
        <topology evidence="1">Multi-pass membrane protein</topology>
    </subcellularLocation>
</comment>
<feature type="transmembrane region" description="Helical" evidence="7">
    <location>
        <begin position="107"/>
        <end position="126"/>
    </location>
</feature>
<dbReference type="OrthoDB" id="10021397at2759"/>
<dbReference type="RefSeq" id="XP_040710618.1">
    <property type="nucleotide sequence ID" value="XM_040856906.1"/>
</dbReference>
<evidence type="ECO:0000256" key="6">
    <source>
        <dbReference type="ARBA" id="ARBA00023136"/>
    </source>
</evidence>
<keyword evidence="5 7" id="KW-1133">Transmembrane helix</keyword>
<dbReference type="Pfam" id="PF07690">
    <property type="entry name" value="MFS_1"/>
    <property type="match status" value="1"/>
</dbReference>
<organism evidence="9 10">
    <name type="scientific">Pseudomassariella vexata</name>
    <dbReference type="NCBI Taxonomy" id="1141098"/>
    <lineage>
        <taxon>Eukaryota</taxon>
        <taxon>Fungi</taxon>
        <taxon>Dikarya</taxon>
        <taxon>Ascomycota</taxon>
        <taxon>Pezizomycotina</taxon>
        <taxon>Sordariomycetes</taxon>
        <taxon>Xylariomycetidae</taxon>
        <taxon>Amphisphaeriales</taxon>
        <taxon>Pseudomassariaceae</taxon>
        <taxon>Pseudomassariella</taxon>
    </lineage>
</organism>
<dbReference type="AlphaFoldDB" id="A0A1Y2DDR7"/>
<dbReference type="InterPro" id="IPR020846">
    <property type="entry name" value="MFS_dom"/>
</dbReference>
<dbReference type="GeneID" id="63773118"/>
<accession>A0A1Y2DDR7</accession>
<evidence type="ECO:0000256" key="2">
    <source>
        <dbReference type="ARBA" id="ARBA00007520"/>
    </source>
</evidence>
<feature type="transmembrane region" description="Helical" evidence="7">
    <location>
        <begin position="349"/>
        <end position="369"/>
    </location>
</feature>
<protein>
    <submittedName>
        <fullName evidence="9">Major facilitator superfamily transporter</fullName>
    </submittedName>
</protein>